<reference evidence="1 2" key="2">
    <citation type="journal article" date="2008" name="Int. J. Syst. Evol. Microbiol.">
        <title>Methanocella paludicola gen. nov., sp. nov., a methane-producing archaeon, the first isolate of the lineage 'Rice Cluster I', and proposal of the new archaeal order Methanocellales ord. nov.</title>
        <authorList>
            <person name="Sakai S."/>
            <person name="Imachi H."/>
            <person name="Hanada S."/>
            <person name="Ohashi A."/>
            <person name="Harada H."/>
            <person name="Kamagata Y."/>
        </authorList>
    </citation>
    <scope>NUCLEOTIDE SEQUENCE [LARGE SCALE GENOMIC DNA]</scope>
    <source>
        <strain evidence="2">DSM 17711 / JCM 13418 / NBRC 101707 / SANAE</strain>
    </source>
</reference>
<dbReference type="OrthoDB" id="147380at2157"/>
<evidence type="ECO:0000313" key="1">
    <source>
        <dbReference type="EMBL" id="BAI61574.1"/>
    </source>
</evidence>
<sequence length="204" mass="23056">MITVIFPHRTYSDNKLKIKQIIKKYGMSWDDKKSGWVNEATGDGVFIDKSVIEMIMDDSFSEDQPMTLFVDSDNEDFIKEFEAKCTALGGQFIRGGATAVRPPSTPVKKEPKTPVKSKDIFVRAGLRDASGCNTAALQEKAYADLANISARWERRKGQLQAEYKKMGLGGDMTEELLRREEITFRKNNACWVTGEFPDDRSKPE</sequence>
<evidence type="ECO:0000313" key="2">
    <source>
        <dbReference type="Proteomes" id="UP000001882"/>
    </source>
</evidence>
<dbReference type="STRING" id="304371.MCP_1502"/>
<dbReference type="KEGG" id="mpd:MCP_1502"/>
<dbReference type="Proteomes" id="UP000001882">
    <property type="component" value="Chromosome"/>
</dbReference>
<protein>
    <submittedName>
        <fullName evidence="1">Uncharacterized protein</fullName>
    </submittedName>
</protein>
<keyword evidence="2" id="KW-1185">Reference proteome</keyword>
<organism evidence="1 2">
    <name type="scientific">Methanocella paludicola (strain DSM 17711 / JCM 13418 / NBRC 101707 / SANAE)</name>
    <dbReference type="NCBI Taxonomy" id="304371"/>
    <lineage>
        <taxon>Archaea</taxon>
        <taxon>Methanobacteriati</taxon>
        <taxon>Methanobacteriota</taxon>
        <taxon>Stenosarchaea group</taxon>
        <taxon>Methanomicrobia</taxon>
        <taxon>Methanocellales</taxon>
        <taxon>Methanocellaceae</taxon>
        <taxon>Methanocella</taxon>
    </lineage>
</organism>
<dbReference type="eggNOG" id="arCOG11646">
    <property type="taxonomic scope" value="Archaea"/>
</dbReference>
<name>D1YYQ2_METPS</name>
<dbReference type="InParanoid" id="D1YYQ2"/>
<dbReference type="AlphaFoldDB" id="D1YYQ2"/>
<proteinExistence type="predicted"/>
<gene>
    <name evidence="1" type="ordered locus">MCP_1502</name>
</gene>
<accession>D1YYQ2</accession>
<reference evidence="1 2" key="1">
    <citation type="journal article" date="2007" name="Appl. Environ. Microbiol.">
        <title>Isolation of key methanogens for global methane emission from rice paddy fields: a novel isolate affiliated with the clone cluster rice cluster I.</title>
        <authorList>
            <person name="Sakai S."/>
            <person name="Imachi H."/>
            <person name="Sekiguchi Y."/>
            <person name="Ohashi A."/>
            <person name="Harada H."/>
            <person name="Kamagata Y."/>
        </authorList>
    </citation>
    <scope>NUCLEOTIDE SEQUENCE [LARGE SCALE GENOMIC DNA]</scope>
    <source>
        <strain evidence="2">DSM 17711 / JCM 13418 / NBRC 101707 / SANAE</strain>
    </source>
</reference>
<dbReference type="RefSeq" id="WP_012900253.1">
    <property type="nucleotide sequence ID" value="NC_013665.1"/>
</dbReference>
<dbReference type="EMBL" id="AP011532">
    <property type="protein sequence ID" value="BAI61574.1"/>
    <property type="molecule type" value="Genomic_DNA"/>
</dbReference>
<reference evidence="2" key="3">
    <citation type="journal article" date="2011" name="PLoS ONE">
        <title>Genome sequence of a mesophilic hydrogenotrophic methanogen Methanocella paludicola, the first cultivated representative of the order Methanocellales.</title>
        <authorList>
            <person name="Sakai S."/>
            <person name="Takaki Y."/>
            <person name="Shimamura S."/>
            <person name="Sekine M."/>
            <person name="Tajima T."/>
            <person name="Kosugi H."/>
            <person name="Ichikawa N."/>
            <person name="Tasumi E."/>
            <person name="Hiraki A.T."/>
            <person name="Shimizu A."/>
            <person name="Kato Y."/>
            <person name="Nishiko R."/>
            <person name="Mori K."/>
            <person name="Fujita N."/>
            <person name="Imachi H."/>
            <person name="Takai K."/>
        </authorList>
    </citation>
    <scope>NUCLEOTIDE SEQUENCE [LARGE SCALE GENOMIC DNA]</scope>
    <source>
        <strain evidence="2">DSM 17711 / JCM 13418 / NBRC 101707 / SANAE</strain>
    </source>
</reference>
<dbReference type="GeneID" id="8681448"/>